<proteinExistence type="predicted"/>
<dbReference type="Gene3D" id="2.60.40.10">
    <property type="entry name" value="Immunoglobulins"/>
    <property type="match status" value="1"/>
</dbReference>
<feature type="compositionally biased region" description="Basic and acidic residues" evidence="1">
    <location>
        <begin position="633"/>
        <end position="644"/>
    </location>
</feature>
<feature type="compositionally biased region" description="Polar residues" evidence="1">
    <location>
        <begin position="645"/>
        <end position="655"/>
    </location>
</feature>
<feature type="region of interest" description="Disordered" evidence="1">
    <location>
        <begin position="814"/>
        <end position="843"/>
    </location>
</feature>
<feature type="region of interest" description="Disordered" evidence="1">
    <location>
        <begin position="608"/>
        <end position="655"/>
    </location>
</feature>
<dbReference type="SMART" id="SM00060">
    <property type="entry name" value="FN3"/>
    <property type="match status" value="2"/>
</dbReference>
<sequence>LDSSTSTVNGSCPSAEDSLVVVNCSLIGSPETYAIYQVALHMYNTLYRFSKKVTVEVAVDESIVRPNAVDNLIVTQLENSRRVLISWSRPHDLVDTVQLIYHVTMRNQWGEQESQLTTNNANELTDSIPYTTYVFEVSCKPVNAVGEVYWSTPANRTLTTRPALPNKGPIVKDGAFALRNCGTEDKCLVLYWKHPPAWEINGKLVGYTIIIDSGMESEKIKNGILDNMNNETQIHVCRGRNELPCIERSGEYTSAEVPFQLPNHTDVVAGIALRNTVGLSKPSFIVISAFKQVVPKPDLVIVEEGESNFQVSWMLDNKNLSVTTVTYFWCTRNRLRVNKTLLCEGTLGTHSVQNSTSLDWTSFILNRNNVSISASNQSSLYFAVALVQNETSGGMVWQVCKFLKGKAPNKPVYQVYSPETNGTLLQIEIPRDSLCQADNAGRPETYTVSYKQVVDDYTEGACPQDGFSNETFEVQLEREIQHYTLSGLMEDSKYFLCLGSANRDLQTIQYGPGRVFKTTTLGVSKSKSSSVTIAIIITVATVVGAVVIFMVFYVCLKRLRRCMKHPAIIVPDVHHFKKEEVHAGLYDIYIEVDGLGKIGPKASEINDKNGGLDADSGTGGSVESSCSGDDIEETKYVAPERRDSGTSSGRSASYNRLVQATSTSSGNFNKAYEQSLYDITSSDCLMKFAGDITDPKIITRQECHQVFLATAASGSARNSSDQSYVVATLQEGRNSSEYLYDIDLDRLKLAQKETLKPCTDSPVTTLPLKLPTALQVKLNTGQKEHGEPQSVAETLTIKVVPNPNDSSYVQATLEENETDKKEEVNTEEFEGKEETSWEENRRSDHHLESLDGLVDLAIENLFDSGSLPVDGYVKTIETNLGSGAFSISDSSSGLSETSMPIYIKPAEVSLSNQYLCGMDLSNDEVDKIEEITWDLKSGEPQNSSKCQRQSFQNNAASYIQETPGISIFKSHSRDDTCSECLLRDEGPACVNSKCQSNDRTSAVSAYTCGCNFNSKEESNSCLYQCNLENEISLRGGTPEQTENMFHMQKQTGGMMNSEFELSDETSV</sequence>
<name>A0ABD3W5V7_SINWO</name>
<evidence type="ECO:0000313" key="4">
    <source>
        <dbReference type="EMBL" id="KAL3868093.1"/>
    </source>
</evidence>
<dbReference type="InterPro" id="IPR036116">
    <property type="entry name" value="FN3_sf"/>
</dbReference>
<evidence type="ECO:0000256" key="1">
    <source>
        <dbReference type="SAM" id="MobiDB-lite"/>
    </source>
</evidence>
<comment type="caution">
    <text evidence="4">The sequence shown here is derived from an EMBL/GenBank/DDBJ whole genome shotgun (WGS) entry which is preliminary data.</text>
</comment>
<keyword evidence="5" id="KW-1185">Reference proteome</keyword>
<dbReference type="Proteomes" id="UP001634394">
    <property type="component" value="Unassembled WGS sequence"/>
</dbReference>
<evidence type="ECO:0000256" key="2">
    <source>
        <dbReference type="SAM" id="Phobius"/>
    </source>
</evidence>
<gene>
    <name evidence="4" type="ORF">ACJMK2_040929</name>
</gene>
<evidence type="ECO:0000259" key="3">
    <source>
        <dbReference type="PROSITE" id="PS50853"/>
    </source>
</evidence>
<feature type="domain" description="Fibronectin type-III" evidence="3">
    <location>
        <begin position="68"/>
        <end position="163"/>
    </location>
</feature>
<keyword evidence="2" id="KW-0812">Transmembrane</keyword>
<accession>A0ABD3W5V7</accession>
<dbReference type="InterPro" id="IPR003961">
    <property type="entry name" value="FN3_dom"/>
</dbReference>
<dbReference type="CDD" id="cd00063">
    <property type="entry name" value="FN3"/>
    <property type="match status" value="1"/>
</dbReference>
<dbReference type="PROSITE" id="PS50853">
    <property type="entry name" value="FN3"/>
    <property type="match status" value="1"/>
</dbReference>
<evidence type="ECO:0000313" key="5">
    <source>
        <dbReference type="Proteomes" id="UP001634394"/>
    </source>
</evidence>
<feature type="transmembrane region" description="Helical" evidence="2">
    <location>
        <begin position="533"/>
        <end position="556"/>
    </location>
</feature>
<keyword evidence="2" id="KW-1133">Transmembrane helix</keyword>
<keyword evidence="2" id="KW-0472">Membrane</keyword>
<reference evidence="4 5" key="1">
    <citation type="submission" date="2024-11" db="EMBL/GenBank/DDBJ databases">
        <title>Chromosome-level genome assembly of the freshwater bivalve Anodonta woodiana.</title>
        <authorList>
            <person name="Chen X."/>
        </authorList>
    </citation>
    <scope>NUCLEOTIDE SEQUENCE [LARGE SCALE GENOMIC DNA]</scope>
    <source>
        <strain evidence="4">MN2024</strain>
        <tissue evidence="4">Gills</tissue>
    </source>
</reference>
<protein>
    <recommendedName>
        <fullName evidence="3">Fibronectin type-III domain-containing protein</fullName>
    </recommendedName>
</protein>
<feature type="compositionally biased region" description="Basic and acidic residues" evidence="1">
    <location>
        <begin position="832"/>
        <end position="843"/>
    </location>
</feature>
<dbReference type="InterPro" id="IPR013783">
    <property type="entry name" value="Ig-like_fold"/>
</dbReference>
<dbReference type="EMBL" id="JBJQND010000008">
    <property type="protein sequence ID" value="KAL3868093.1"/>
    <property type="molecule type" value="Genomic_DNA"/>
</dbReference>
<feature type="non-terminal residue" evidence="4">
    <location>
        <position position="1"/>
    </location>
</feature>
<organism evidence="4 5">
    <name type="scientific">Sinanodonta woodiana</name>
    <name type="common">Chinese pond mussel</name>
    <name type="synonym">Anodonta woodiana</name>
    <dbReference type="NCBI Taxonomy" id="1069815"/>
    <lineage>
        <taxon>Eukaryota</taxon>
        <taxon>Metazoa</taxon>
        <taxon>Spiralia</taxon>
        <taxon>Lophotrochozoa</taxon>
        <taxon>Mollusca</taxon>
        <taxon>Bivalvia</taxon>
        <taxon>Autobranchia</taxon>
        <taxon>Heteroconchia</taxon>
        <taxon>Palaeoheterodonta</taxon>
        <taxon>Unionida</taxon>
        <taxon>Unionoidea</taxon>
        <taxon>Unionidae</taxon>
        <taxon>Unioninae</taxon>
        <taxon>Sinanodonta</taxon>
    </lineage>
</organism>
<dbReference type="AlphaFoldDB" id="A0ABD3W5V7"/>
<dbReference type="SUPFAM" id="SSF49265">
    <property type="entry name" value="Fibronectin type III"/>
    <property type="match status" value="1"/>
</dbReference>